<evidence type="ECO:0000256" key="7">
    <source>
        <dbReference type="ARBA" id="ARBA00023136"/>
    </source>
</evidence>
<keyword evidence="4 9" id="KW-0762">Sugar transport</keyword>
<organism evidence="9 10">
    <name type="scientific">Listeria kieliensis</name>
    <dbReference type="NCBI Taxonomy" id="1621700"/>
    <lineage>
        <taxon>Bacteria</taxon>
        <taxon>Bacillati</taxon>
        <taxon>Bacillota</taxon>
        <taxon>Bacilli</taxon>
        <taxon>Bacillales</taxon>
        <taxon>Listeriaceae</taxon>
        <taxon>Listeria</taxon>
    </lineage>
</organism>
<dbReference type="GO" id="GO:0030313">
    <property type="term" value="C:cell envelope"/>
    <property type="evidence" value="ECO:0007669"/>
    <property type="project" value="UniProtKB-SubCell"/>
</dbReference>
<evidence type="ECO:0000256" key="8">
    <source>
        <dbReference type="SAM" id="Phobius"/>
    </source>
</evidence>
<feature type="transmembrane region" description="Helical" evidence="8">
    <location>
        <begin position="31"/>
        <end position="48"/>
    </location>
</feature>
<dbReference type="GO" id="GO:0012505">
    <property type="term" value="C:endomembrane system"/>
    <property type="evidence" value="ECO:0007669"/>
    <property type="project" value="UniProtKB-SubCell"/>
</dbReference>
<keyword evidence="10" id="KW-1185">Reference proteome</keyword>
<keyword evidence="5 8" id="KW-0812">Transmembrane</keyword>
<dbReference type="Pfam" id="PF06800">
    <property type="entry name" value="Sugar_transport"/>
    <property type="match status" value="1"/>
</dbReference>
<proteinExistence type="inferred from homology"/>
<feature type="transmembrane region" description="Helical" evidence="8">
    <location>
        <begin position="233"/>
        <end position="255"/>
    </location>
</feature>
<comment type="similarity">
    <text evidence="3">Belongs to the GRP transporter (TC 2.A.7.5) family.</text>
</comment>
<dbReference type="CDD" id="cd23112">
    <property type="entry name" value="glucose_uptake_GlcU"/>
    <property type="match status" value="1"/>
</dbReference>
<feature type="transmembrane region" description="Helical" evidence="8">
    <location>
        <begin position="55"/>
        <end position="73"/>
    </location>
</feature>
<accession>A0A3D8TSX1</accession>
<dbReference type="Proteomes" id="UP000257055">
    <property type="component" value="Unassembled WGS sequence"/>
</dbReference>
<dbReference type="PANTHER" id="PTHR16119">
    <property type="entry name" value="TRANSMEMBRANE PROTEIN 144"/>
    <property type="match status" value="1"/>
</dbReference>
<evidence type="ECO:0000313" key="10">
    <source>
        <dbReference type="Proteomes" id="UP000257055"/>
    </source>
</evidence>
<dbReference type="GO" id="GO:0016020">
    <property type="term" value="C:membrane"/>
    <property type="evidence" value="ECO:0007669"/>
    <property type="project" value="InterPro"/>
</dbReference>
<comment type="caution">
    <text evidence="9">The sequence shown here is derived from an EMBL/GenBank/DDBJ whole genome shotgun (WGS) entry which is preliminary data.</text>
</comment>
<dbReference type="EMBL" id="LARY01000001">
    <property type="protein sequence ID" value="RDX02061.1"/>
    <property type="molecule type" value="Genomic_DNA"/>
</dbReference>
<feature type="transmembrane region" description="Helical" evidence="8">
    <location>
        <begin position="264"/>
        <end position="284"/>
    </location>
</feature>
<evidence type="ECO:0000313" key="9">
    <source>
        <dbReference type="EMBL" id="RDX02061.1"/>
    </source>
</evidence>
<reference evidence="10" key="1">
    <citation type="submission" date="2015-04" db="EMBL/GenBank/DDBJ databases">
        <authorList>
            <person name="Schardt J."/>
            <person name="Mueller-Herbst S."/>
            <person name="Scherer S."/>
            <person name="Huptas C."/>
        </authorList>
    </citation>
    <scope>NUCLEOTIDE SEQUENCE [LARGE SCALE GENOMIC DNA]</scope>
    <source>
        <strain evidence="10">Kiel-L1</strain>
    </source>
</reference>
<evidence type="ECO:0000256" key="6">
    <source>
        <dbReference type="ARBA" id="ARBA00022989"/>
    </source>
</evidence>
<feature type="transmembrane region" description="Helical" evidence="8">
    <location>
        <begin position="208"/>
        <end position="227"/>
    </location>
</feature>
<feature type="transmembrane region" description="Helical" evidence="8">
    <location>
        <begin position="178"/>
        <end position="196"/>
    </location>
</feature>
<protein>
    <submittedName>
        <fullName evidence="9">Glucose transporter GlcU</fullName>
    </submittedName>
</protein>
<feature type="transmembrane region" description="Helical" evidence="8">
    <location>
        <begin position="116"/>
        <end position="135"/>
    </location>
</feature>
<comment type="subcellular location">
    <subcellularLocation>
        <location evidence="2">Cell envelope</location>
    </subcellularLocation>
    <subcellularLocation>
        <location evidence="1">Endomembrane system</location>
        <topology evidence="1">Multi-pass membrane protein</topology>
    </subcellularLocation>
</comment>
<dbReference type="PANTHER" id="PTHR16119:SF17">
    <property type="entry name" value="TRANSMEMBRANE PROTEIN 144"/>
    <property type="match status" value="1"/>
</dbReference>
<evidence type="ECO:0000256" key="2">
    <source>
        <dbReference type="ARBA" id="ARBA00004196"/>
    </source>
</evidence>
<gene>
    <name evidence="9" type="ORF">UR08_00510</name>
</gene>
<keyword evidence="4 9" id="KW-0813">Transport</keyword>
<dbReference type="GO" id="GO:0015144">
    <property type="term" value="F:carbohydrate transmembrane transporter activity"/>
    <property type="evidence" value="ECO:0007669"/>
    <property type="project" value="InterPro"/>
</dbReference>
<evidence type="ECO:0000256" key="4">
    <source>
        <dbReference type="ARBA" id="ARBA00022597"/>
    </source>
</evidence>
<keyword evidence="6 8" id="KW-1133">Transmembrane helix</keyword>
<dbReference type="AlphaFoldDB" id="A0A3D8TSX1"/>
<name>A0A3D8TSX1_9LIST</name>
<keyword evidence="7 8" id="KW-0472">Membrane</keyword>
<evidence type="ECO:0000256" key="1">
    <source>
        <dbReference type="ARBA" id="ARBA00004127"/>
    </source>
</evidence>
<dbReference type="RefSeq" id="WP_115751722.1">
    <property type="nucleotide sequence ID" value="NZ_LARY01000001.1"/>
</dbReference>
<evidence type="ECO:0000256" key="3">
    <source>
        <dbReference type="ARBA" id="ARBA00006117"/>
    </source>
</evidence>
<evidence type="ECO:0000256" key="5">
    <source>
        <dbReference type="ARBA" id="ARBA00022692"/>
    </source>
</evidence>
<feature type="transmembrane region" description="Helical" evidence="8">
    <location>
        <begin position="147"/>
        <end position="166"/>
    </location>
</feature>
<dbReference type="InterPro" id="IPR010651">
    <property type="entry name" value="Sugar_transport"/>
</dbReference>
<dbReference type="InterPro" id="IPR037185">
    <property type="entry name" value="EmrE-like"/>
</dbReference>
<dbReference type="SUPFAM" id="SSF103481">
    <property type="entry name" value="Multidrug resistance efflux transporter EmrE"/>
    <property type="match status" value="2"/>
</dbReference>
<sequence>MNILVALVPAVMWGLMPLAVAKSGGKPKQQIIGTAFGALLFAIFVFLFTDPHYTATILIASFISGAFWCLGQMNQFRAFTQVGVSKTMPISTGMQLVGTSLFGVFAFHEWETTAKLVLGFSALALIIIGIFMTSYEQYKDDSSEQNMKKGIITLLISSVGYVGYVVTTRFFDISGWDAILPQAVGMVVASFIFTIGGRDEPRFTKATFLTIIPGLMWATGNLALLFSNRMVGVATGFSLSQMGVVLSTLGGILILGEKKTKKELVFVLLGVVLVIVGGTMIGFAKS</sequence>